<sequence length="290" mass="31093">MGKTPEEKAAKKAKKAAKAAKLAAKAGGDATPPLSPADEKAARKAAKKEKKRKAAEAEAAAAAPPADDKAARKAAKKAKKEAKAAAAAAEAPAAEPAAAPPTPTNGDEVKSVFCTNLAWAIDDDAIKAHFSDAGDILRIKWIEDRDTGKFKGMGVLEFADAATASKAVEMKNETEVLGRTMYCRLDKPKPKSDRPVRQPKAKPEGCCKLYCGNLSYDIDDAALRAFFEPLALSAIRWVTDRETGDFKGCGFAEFASTEDADQAFLKQGQVLMSRPVRLDWAEDKPKKWEQ</sequence>
<name>A0A8J2SIE3_9STRA</name>
<evidence type="ECO:0000256" key="2">
    <source>
        <dbReference type="PROSITE-ProRule" id="PRU00176"/>
    </source>
</evidence>
<keyword evidence="6" id="KW-1185">Reference proteome</keyword>
<dbReference type="InterPro" id="IPR000504">
    <property type="entry name" value="RRM_dom"/>
</dbReference>
<comment type="caution">
    <text evidence="5">The sequence shown here is derived from an EMBL/GenBank/DDBJ whole genome shotgun (WGS) entry which is preliminary data.</text>
</comment>
<dbReference type="Gene3D" id="3.30.70.330">
    <property type="match status" value="2"/>
</dbReference>
<accession>A0A8J2SIE3</accession>
<dbReference type="PROSITE" id="PS50102">
    <property type="entry name" value="RRM"/>
    <property type="match status" value="2"/>
</dbReference>
<protein>
    <recommendedName>
        <fullName evidence="4">RRM domain-containing protein</fullName>
    </recommendedName>
</protein>
<dbReference type="SUPFAM" id="SSF54928">
    <property type="entry name" value="RNA-binding domain, RBD"/>
    <property type="match status" value="2"/>
</dbReference>
<dbReference type="Pfam" id="PF00076">
    <property type="entry name" value="RRM_1"/>
    <property type="match status" value="2"/>
</dbReference>
<dbReference type="OrthoDB" id="439808at2759"/>
<dbReference type="SMART" id="SM00360">
    <property type="entry name" value="RRM"/>
    <property type="match status" value="2"/>
</dbReference>
<dbReference type="PANTHER" id="PTHR23236:SF11">
    <property type="entry name" value="EUKARYOTIC TRANSLATION INITIATION FACTOR 4H"/>
    <property type="match status" value="1"/>
</dbReference>
<dbReference type="InterPro" id="IPR035979">
    <property type="entry name" value="RBD_domain_sf"/>
</dbReference>
<gene>
    <name evidence="5" type="ORF">PECAL_4P04410</name>
</gene>
<evidence type="ECO:0000313" key="6">
    <source>
        <dbReference type="Proteomes" id="UP000789595"/>
    </source>
</evidence>
<dbReference type="PANTHER" id="PTHR23236">
    <property type="entry name" value="EUKARYOTIC TRANSLATION INITIATION FACTOR 4B/4H"/>
    <property type="match status" value="1"/>
</dbReference>
<feature type="compositionally biased region" description="Basic and acidic residues" evidence="3">
    <location>
        <begin position="1"/>
        <end position="10"/>
    </location>
</feature>
<feature type="compositionally biased region" description="Basic residues" evidence="3">
    <location>
        <begin position="43"/>
        <end position="53"/>
    </location>
</feature>
<feature type="domain" description="RRM" evidence="4">
    <location>
        <begin position="110"/>
        <end position="188"/>
    </location>
</feature>
<evidence type="ECO:0000259" key="4">
    <source>
        <dbReference type="PROSITE" id="PS50102"/>
    </source>
</evidence>
<keyword evidence="1 2" id="KW-0694">RNA-binding</keyword>
<evidence type="ECO:0000256" key="3">
    <source>
        <dbReference type="SAM" id="MobiDB-lite"/>
    </source>
</evidence>
<evidence type="ECO:0000313" key="5">
    <source>
        <dbReference type="EMBL" id="CAH0373258.1"/>
    </source>
</evidence>
<proteinExistence type="predicted"/>
<dbReference type="EMBL" id="CAKKNE010000004">
    <property type="protein sequence ID" value="CAH0373258.1"/>
    <property type="molecule type" value="Genomic_DNA"/>
</dbReference>
<reference evidence="5" key="1">
    <citation type="submission" date="2021-11" db="EMBL/GenBank/DDBJ databases">
        <authorList>
            <consortium name="Genoscope - CEA"/>
            <person name="William W."/>
        </authorList>
    </citation>
    <scope>NUCLEOTIDE SEQUENCE</scope>
</reference>
<dbReference type="GO" id="GO:0003723">
    <property type="term" value="F:RNA binding"/>
    <property type="evidence" value="ECO:0007669"/>
    <property type="project" value="UniProtKB-UniRule"/>
</dbReference>
<dbReference type="AlphaFoldDB" id="A0A8J2SIE3"/>
<organism evidence="5 6">
    <name type="scientific">Pelagomonas calceolata</name>
    <dbReference type="NCBI Taxonomy" id="35677"/>
    <lineage>
        <taxon>Eukaryota</taxon>
        <taxon>Sar</taxon>
        <taxon>Stramenopiles</taxon>
        <taxon>Ochrophyta</taxon>
        <taxon>Pelagophyceae</taxon>
        <taxon>Pelagomonadales</taxon>
        <taxon>Pelagomonadaceae</taxon>
        <taxon>Pelagomonas</taxon>
    </lineage>
</organism>
<dbReference type="InterPro" id="IPR012677">
    <property type="entry name" value="Nucleotide-bd_a/b_plait_sf"/>
</dbReference>
<evidence type="ECO:0000256" key="1">
    <source>
        <dbReference type="ARBA" id="ARBA00022884"/>
    </source>
</evidence>
<feature type="compositionally biased region" description="Low complexity" evidence="3">
    <location>
        <begin position="84"/>
        <end position="97"/>
    </location>
</feature>
<feature type="domain" description="RRM" evidence="4">
    <location>
        <begin position="207"/>
        <end position="283"/>
    </location>
</feature>
<feature type="region of interest" description="Disordered" evidence="3">
    <location>
        <begin position="1"/>
        <end position="107"/>
    </location>
</feature>
<dbReference type="Proteomes" id="UP000789595">
    <property type="component" value="Unassembled WGS sequence"/>
</dbReference>